<dbReference type="EMBL" id="CM001219">
    <property type="protein sequence ID" value="KEH33203.1"/>
    <property type="molecule type" value="Genomic_DNA"/>
</dbReference>
<evidence type="ECO:0000313" key="3">
    <source>
        <dbReference type="Proteomes" id="UP000002051"/>
    </source>
</evidence>
<evidence type="ECO:0000313" key="2">
    <source>
        <dbReference type="EnsemblPlants" id="KEH33203"/>
    </source>
</evidence>
<dbReference type="AlphaFoldDB" id="A0A072UVV4"/>
<reference evidence="1 3" key="1">
    <citation type="journal article" date="2011" name="Nature">
        <title>The Medicago genome provides insight into the evolution of rhizobial symbioses.</title>
        <authorList>
            <person name="Young N.D."/>
            <person name="Debelle F."/>
            <person name="Oldroyd G.E."/>
            <person name="Geurts R."/>
            <person name="Cannon S.B."/>
            <person name="Udvardi M.K."/>
            <person name="Benedito V.A."/>
            <person name="Mayer K.F."/>
            <person name="Gouzy J."/>
            <person name="Schoof H."/>
            <person name="Van de Peer Y."/>
            <person name="Proost S."/>
            <person name="Cook D.R."/>
            <person name="Meyers B.C."/>
            <person name="Spannagl M."/>
            <person name="Cheung F."/>
            <person name="De Mita S."/>
            <person name="Krishnakumar V."/>
            <person name="Gundlach H."/>
            <person name="Zhou S."/>
            <person name="Mudge J."/>
            <person name="Bharti A.K."/>
            <person name="Murray J.D."/>
            <person name="Naoumkina M.A."/>
            <person name="Rosen B."/>
            <person name="Silverstein K.A."/>
            <person name="Tang H."/>
            <person name="Rombauts S."/>
            <person name="Zhao P.X."/>
            <person name="Zhou P."/>
            <person name="Barbe V."/>
            <person name="Bardou P."/>
            <person name="Bechner M."/>
            <person name="Bellec A."/>
            <person name="Berger A."/>
            <person name="Berges H."/>
            <person name="Bidwell S."/>
            <person name="Bisseling T."/>
            <person name="Choisne N."/>
            <person name="Couloux A."/>
            <person name="Denny R."/>
            <person name="Deshpande S."/>
            <person name="Dai X."/>
            <person name="Doyle J.J."/>
            <person name="Dudez A.M."/>
            <person name="Farmer A.D."/>
            <person name="Fouteau S."/>
            <person name="Franken C."/>
            <person name="Gibelin C."/>
            <person name="Gish J."/>
            <person name="Goldstein S."/>
            <person name="Gonzalez A.J."/>
            <person name="Green P.J."/>
            <person name="Hallab A."/>
            <person name="Hartog M."/>
            <person name="Hua A."/>
            <person name="Humphray S.J."/>
            <person name="Jeong D.H."/>
            <person name="Jing Y."/>
            <person name="Jocker A."/>
            <person name="Kenton S.M."/>
            <person name="Kim D.J."/>
            <person name="Klee K."/>
            <person name="Lai H."/>
            <person name="Lang C."/>
            <person name="Lin S."/>
            <person name="Macmil S.L."/>
            <person name="Magdelenat G."/>
            <person name="Matthews L."/>
            <person name="McCorrison J."/>
            <person name="Monaghan E.L."/>
            <person name="Mun J.H."/>
            <person name="Najar F.Z."/>
            <person name="Nicholson C."/>
            <person name="Noirot C."/>
            <person name="O'Bleness M."/>
            <person name="Paule C.R."/>
            <person name="Poulain J."/>
            <person name="Prion F."/>
            <person name="Qin B."/>
            <person name="Qu C."/>
            <person name="Retzel E.F."/>
            <person name="Riddle C."/>
            <person name="Sallet E."/>
            <person name="Samain S."/>
            <person name="Samson N."/>
            <person name="Sanders I."/>
            <person name="Saurat O."/>
            <person name="Scarpelli C."/>
            <person name="Schiex T."/>
            <person name="Segurens B."/>
            <person name="Severin A.J."/>
            <person name="Sherrier D.J."/>
            <person name="Shi R."/>
            <person name="Sims S."/>
            <person name="Singer S.R."/>
            <person name="Sinharoy S."/>
            <person name="Sterck L."/>
            <person name="Viollet A."/>
            <person name="Wang B.B."/>
            <person name="Wang K."/>
            <person name="Wang M."/>
            <person name="Wang X."/>
            <person name="Warfsmann J."/>
            <person name="Weissenbach J."/>
            <person name="White D.D."/>
            <person name="White J.D."/>
            <person name="Wiley G.B."/>
            <person name="Wincker P."/>
            <person name="Xing Y."/>
            <person name="Yang L."/>
            <person name="Yao Z."/>
            <person name="Ying F."/>
            <person name="Zhai J."/>
            <person name="Zhou L."/>
            <person name="Zuber A."/>
            <person name="Denarie J."/>
            <person name="Dixon R.A."/>
            <person name="May G.D."/>
            <person name="Schwartz D.C."/>
            <person name="Rogers J."/>
            <person name="Quetier F."/>
            <person name="Town C.D."/>
            <person name="Roe B.A."/>
        </authorList>
    </citation>
    <scope>NUCLEOTIDE SEQUENCE [LARGE SCALE GENOMIC DNA]</scope>
    <source>
        <strain evidence="1">A17</strain>
        <strain evidence="2 3">cv. Jemalong A17</strain>
    </source>
</reference>
<sequence length="54" mass="6402">MSRNVLTDPFGSYPSKEIGQLNIHMELWRTRLKVKQPEKNLRYTDFDSESVCSR</sequence>
<reference evidence="1 3" key="2">
    <citation type="journal article" date="2014" name="BMC Genomics">
        <title>An improved genome release (version Mt4.0) for the model legume Medicago truncatula.</title>
        <authorList>
            <person name="Tang H."/>
            <person name="Krishnakumar V."/>
            <person name="Bidwell S."/>
            <person name="Rosen B."/>
            <person name="Chan A."/>
            <person name="Zhou S."/>
            <person name="Gentzbittel L."/>
            <person name="Childs K.L."/>
            <person name="Yandell M."/>
            <person name="Gundlach H."/>
            <person name="Mayer K.F."/>
            <person name="Schwartz D.C."/>
            <person name="Town C.D."/>
        </authorList>
    </citation>
    <scope>GENOME REANNOTATION</scope>
    <source>
        <strain evidence="1">A17</strain>
        <strain evidence="2 3">cv. Jemalong A17</strain>
    </source>
</reference>
<keyword evidence="3" id="KW-1185">Reference proteome</keyword>
<proteinExistence type="predicted"/>
<name>A0A072UVV4_MEDTR</name>
<reference evidence="2" key="3">
    <citation type="submission" date="2015-04" db="UniProtKB">
        <authorList>
            <consortium name="EnsemblPlants"/>
        </authorList>
    </citation>
    <scope>IDENTIFICATION</scope>
    <source>
        <strain evidence="2">cv. Jemalong A17</strain>
    </source>
</reference>
<evidence type="ECO:0000313" key="1">
    <source>
        <dbReference type="EMBL" id="KEH33203.1"/>
    </source>
</evidence>
<accession>A0A072UVV4</accession>
<dbReference type="Proteomes" id="UP000002051">
    <property type="component" value="Chromosome 3"/>
</dbReference>
<protein>
    <submittedName>
        <fullName evidence="1 2">Uncharacterized protein</fullName>
    </submittedName>
</protein>
<dbReference type="EnsemblPlants" id="KEH33203">
    <property type="protein sequence ID" value="KEH33203"/>
    <property type="gene ID" value="MTR_3g027675"/>
</dbReference>
<gene>
    <name evidence="1" type="ordered locus">MTR_3g027675</name>
</gene>
<dbReference type="HOGENOM" id="CLU_3053371_0_0_1"/>
<organism evidence="1 3">
    <name type="scientific">Medicago truncatula</name>
    <name type="common">Barrel medic</name>
    <name type="synonym">Medicago tribuloides</name>
    <dbReference type="NCBI Taxonomy" id="3880"/>
    <lineage>
        <taxon>Eukaryota</taxon>
        <taxon>Viridiplantae</taxon>
        <taxon>Streptophyta</taxon>
        <taxon>Embryophyta</taxon>
        <taxon>Tracheophyta</taxon>
        <taxon>Spermatophyta</taxon>
        <taxon>Magnoliopsida</taxon>
        <taxon>eudicotyledons</taxon>
        <taxon>Gunneridae</taxon>
        <taxon>Pentapetalae</taxon>
        <taxon>rosids</taxon>
        <taxon>fabids</taxon>
        <taxon>Fabales</taxon>
        <taxon>Fabaceae</taxon>
        <taxon>Papilionoideae</taxon>
        <taxon>50 kb inversion clade</taxon>
        <taxon>NPAAA clade</taxon>
        <taxon>Hologalegina</taxon>
        <taxon>IRL clade</taxon>
        <taxon>Trifolieae</taxon>
        <taxon>Medicago</taxon>
    </lineage>
</organism>